<feature type="non-terminal residue" evidence="11">
    <location>
        <position position="1"/>
    </location>
</feature>
<dbReference type="OrthoDB" id="196264at2759"/>
<dbReference type="Gene3D" id="6.10.140.1330">
    <property type="match status" value="1"/>
</dbReference>
<evidence type="ECO:0000256" key="6">
    <source>
        <dbReference type="ARBA" id="ARBA00023065"/>
    </source>
</evidence>
<evidence type="ECO:0000256" key="2">
    <source>
        <dbReference type="ARBA" id="ARBA00022448"/>
    </source>
</evidence>
<dbReference type="GO" id="GO:0015385">
    <property type="term" value="F:sodium:proton antiporter activity"/>
    <property type="evidence" value="ECO:0007669"/>
    <property type="project" value="InterPro"/>
</dbReference>
<dbReference type="GO" id="GO:0005886">
    <property type="term" value="C:plasma membrane"/>
    <property type="evidence" value="ECO:0007669"/>
    <property type="project" value="TreeGrafter"/>
</dbReference>
<evidence type="ECO:0000313" key="11">
    <source>
        <dbReference type="EMBL" id="QQP37782.1"/>
    </source>
</evidence>
<sequence length="204" mass="22705">DTMLHGLVLGESLLNDAVAIVLVGAIEKYSSVSQNNGELFELDALFTTLFDFVRIFSGSILLGALCGILTALVTKYTRLREAPLLETSLFALMSYVSYLMAEVSGLSGIVSVLFCGIFQAHYTFHNLSDESKCRSKQLFETLNFLTENFIFCYIGVSLFTFTRHRFDLLFILTAFIAIALGRALNIYPLSALLNINARKPILFK</sequence>
<feature type="transmembrane region" description="Helical" evidence="9">
    <location>
        <begin position="52"/>
        <end position="74"/>
    </location>
</feature>
<keyword evidence="7 9" id="KW-0472">Membrane</keyword>
<protein>
    <submittedName>
        <fullName evidence="11">Sodium/hydrogen exchanger</fullName>
    </submittedName>
</protein>
<dbReference type="AlphaFoldDB" id="A0A7T8JWG6"/>
<dbReference type="Pfam" id="PF00999">
    <property type="entry name" value="Na_H_Exchanger"/>
    <property type="match status" value="1"/>
</dbReference>
<dbReference type="PANTHER" id="PTHR10110">
    <property type="entry name" value="SODIUM/HYDROGEN EXCHANGER"/>
    <property type="match status" value="1"/>
</dbReference>
<feature type="transmembrane region" description="Helical" evidence="9">
    <location>
        <begin position="168"/>
        <end position="187"/>
    </location>
</feature>
<keyword evidence="12" id="KW-1185">Reference proteome</keyword>
<comment type="subcellular location">
    <subcellularLocation>
        <location evidence="1">Membrane</location>
        <topology evidence="1">Multi-pass membrane protein</topology>
    </subcellularLocation>
</comment>
<feature type="domain" description="Cation/H+ exchanger transmembrane" evidence="10">
    <location>
        <begin position="4"/>
        <end position="199"/>
    </location>
</feature>
<accession>A0A7T8JWG6</accession>
<evidence type="ECO:0000256" key="8">
    <source>
        <dbReference type="ARBA" id="ARBA00023201"/>
    </source>
</evidence>
<dbReference type="GO" id="GO:0051453">
    <property type="term" value="P:regulation of intracellular pH"/>
    <property type="evidence" value="ECO:0007669"/>
    <property type="project" value="TreeGrafter"/>
</dbReference>
<dbReference type="GO" id="GO:0015386">
    <property type="term" value="F:potassium:proton antiporter activity"/>
    <property type="evidence" value="ECO:0007669"/>
    <property type="project" value="TreeGrafter"/>
</dbReference>
<keyword evidence="6" id="KW-0406">Ion transport</keyword>
<dbReference type="EMBL" id="CP045901">
    <property type="protein sequence ID" value="QQP37782.1"/>
    <property type="molecule type" value="Genomic_DNA"/>
</dbReference>
<dbReference type="Proteomes" id="UP000595437">
    <property type="component" value="Chromosome 12"/>
</dbReference>
<dbReference type="PANTHER" id="PTHR10110:SF187">
    <property type="entry name" value="SODIUM_HYDROGEN EXCHANGER"/>
    <property type="match status" value="1"/>
</dbReference>
<keyword evidence="5" id="KW-0915">Sodium</keyword>
<feature type="transmembrane region" description="Helical" evidence="9">
    <location>
        <begin position="142"/>
        <end position="161"/>
    </location>
</feature>
<evidence type="ECO:0000313" key="12">
    <source>
        <dbReference type="Proteomes" id="UP000595437"/>
    </source>
</evidence>
<keyword evidence="8" id="KW-0739">Sodium transport</keyword>
<name>A0A7T8JWG6_CALRO</name>
<keyword evidence="3 9" id="KW-0812">Transmembrane</keyword>
<feature type="transmembrane region" description="Helical" evidence="9">
    <location>
        <begin position="95"/>
        <end position="122"/>
    </location>
</feature>
<evidence type="ECO:0000256" key="7">
    <source>
        <dbReference type="ARBA" id="ARBA00023136"/>
    </source>
</evidence>
<evidence type="ECO:0000256" key="9">
    <source>
        <dbReference type="SAM" id="Phobius"/>
    </source>
</evidence>
<proteinExistence type="predicted"/>
<dbReference type="GO" id="GO:0098719">
    <property type="term" value="P:sodium ion import across plasma membrane"/>
    <property type="evidence" value="ECO:0007669"/>
    <property type="project" value="TreeGrafter"/>
</dbReference>
<evidence type="ECO:0000256" key="1">
    <source>
        <dbReference type="ARBA" id="ARBA00004141"/>
    </source>
</evidence>
<evidence type="ECO:0000256" key="5">
    <source>
        <dbReference type="ARBA" id="ARBA00023053"/>
    </source>
</evidence>
<dbReference type="InterPro" id="IPR006153">
    <property type="entry name" value="Cation/H_exchanger_TM"/>
</dbReference>
<keyword evidence="2" id="KW-0813">Transport</keyword>
<feature type="non-terminal residue" evidence="11">
    <location>
        <position position="204"/>
    </location>
</feature>
<dbReference type="GO" id="GO:0055037">
    <property type="term" value="C:recycling endosome"/>
    <property type="evidence" value="ECO:0007669"/>
    <property type="project" value="TreeGrafter"/>
</dbReference>
<evidence type="ECO:0000256" key="3">
    <source>
        <dbReference type="ARBA" id="ARBA00022692"/>
    </source>
</evidence>
<dbReference type="InterPro" id="IPR018422">
    <property type="entry name" value="Cation/H_exchanger_CPA1"/>
</dbReference>
<evidence type="ECO:0000256" key="4">
    <source>
        <dbReference type="ARBA" id="ARBA00022989"/>
    </source>
</evidence>
<evidence type="ECO:0000259" key="10">
    <source>
        <dbReference type="Pfam" id="PF00999"/>
    </source>
</evidence>
<organism evidence="11 12">
    <name type="scientific">Caligus rogercresseyi</name>
    <name type="common">Sea louse</name>
    <dbReference type="NCBI Taxonomy" id="217165"/>
    <lineage>
        <taxon>Eukaryota</taxon>
        <taxon>Metazoa</taxon>
        <taxon>Ecdysozoa</taxon>
        <taxon>Arthropoda</taxon>
        <taxon>Crustacea</taxon>
        <taxon>Multicrustacea</taxon>
        <taxon>Hexanauplia</taxon>
        <taxon>Copepoda</taxon>
        <taxon>Siphonostomatoida</taxon>
        <taxon>Caligidae</taxon>
        <taxon>Caligus</taxon>
    </lineage>
</organism>
<keyword evidence="4 9" id="KW-1133">Transmembrane helix</keyword>
<reference evidence="12" key="1">
    <citation type="submission" date="2021-01" db="EMBL/GenBank/DDBJ databases">
        <title>Caligus Genome Assembly.</title>
        <authorList>
            <person name="Gallardo-Escarate C."/>
        </authorList>
    </citation>
    <scope>NUCLEOTIDE SEQUENCE [LARGE SCALE GENOMIC DNA]</scope>
</reference>
<gene>
    <name evidence="11" type="ORF">FKW44_018173</name>
</gene>